<dbReference type="InterPro" id="IPR055298">
    <property type="entry name" value="AtLOH3-like"/>
</dbReference>
<accession>A0AAD6QNR8</accession>
<dbReference type="PANTHER" id="PTHR11697">
    <property type="entry name" value="GENERAL TRANSCRIPTION FACTOR 2-RELATED ZINC FINGER PROTEIN"/>
    <property type="match status" value="1"/>
</dbReference>
<reference evidence="2" key="1">
    <citation type="journal article" date="2023" name="Mol. Ecol. Resour.">
        <title>Chromosome-level genome assembly of a triploid poplar Populus alba 'Berolinensis'.</title>
        <authorList>
            <person name="Chen S."/>
            <person name="Yu Y."/>
            <person name="Wang X."/>
            <person name="Wang S."/>
            <person name="Zhang T."/>
            <person name="Zhou Y."/>
            <person name="He R."/>
            <person name="Meng N."/>
            <person name="Wang Y."/>
            <person name="Liu W."/>
            <person name="Liu Z."/>
            <person name="Liu J."/>
            <person name="Guo Q."/>
            <person name="Huang H."/>
            <person name="Sederoff R.R."/>
            <person name="Wang G."/>
            <person name="Qu G."/>
            <person name="Chen S."/>
        </authorList>
    </citation>
    <scope>NUCLEOTIDE SEQUENCE</scope>
    <source>
        <strain evidence="2">SC-2020</strain>
    </source>
</reference>
<dbReference type="Proteomes" id="UP001164929">
    <property type="component" value="Chromosome 6"/>
</dbReference>
<evidence type="ECO:0000313" key="2">
    <source>
        <dbReference type="EMBL" id="KAJ6993756.1"/>
    </source>
</evidence>
<dbReference type="PANTHER" id="PTHR11697:SF230">
    <property type="entry name" value="ZINC FINGER, MYM DOMAIN CONTAINING 1"/>
    <property type="match status" value="1"/>
</dbReference>
<sequence length="214" mass="24197">MAVVTRYVDNNGHIIEYFLGIQHVSNTTASSLKAAIEVLFSKHKLSISRLHDQGYDGAIGASCKRMEVIREKQYAKIIEGLKHGEISSGQGLNQETSLKRYGDTRWGSHYVTIIYLLAMFSSVLDVLDDHFTETSIELLLCMTCLSPNDSFSNFNKEKLIRLALFYPGEFFIVDLMVLGDQLDAYIINLRGDDEFSSIEDIASLVEKMVKTRRI</sequence>
<dbReference type="InterPro" id="IPR025398">
    <property type="entry name" value="DUF4371"/>
</dbReference>
<proteinExistence type="predicted"/>
<dbReference type="EMBL" id="JAQIZT010000006">
    <property type="protein sequence ID" value="KAJ6993756.1"/>
    <property type="molecule type" value="Genomic_DNA"/>
</dbReference>
<evidence type="ECO:0000259" key="1">
    <source>
        <dbReference type="Pfam" id="PF14291"/>
    </source>
</evidence>
<protein>
    <recommendedName>
        <fullName evidence="1">DUF4371 domain-containing protein</fullName>
    </recommendedName>
</protein>
<organism evidence="2 3">
    <name type="scientific">Populus alba x Populus x berolinensis</name>
    <dbReference type="NCBI Taxonomy" id="444605"/>
    <lineage>
        <taxon>Eukaryota</taxon>
        <taxon>Viridiplantae</taxon>
        <taxon>Streptophyta</taxon>
        <taxon>Embryophyta</taxon>
        <taxon>Tracheophyta</taxon>
        <taxon>Spermatophyta</taxon>
        <taxon>Magnoliopsida</taxon>
        <taxon>eudicotyledons</taxon>
        <taxon>Gunneridae</taxon>
        <taxon>Pentapetalae</taxon>
        <taxon>rosids</taxon>
        <taxon>fabids</taxon>
        <taxon>Malpighiales</taxon>
        <taxon>Salicaceae</taxon>
        <taxon>Saliceae</taxon>
        <taxon>Populus</taxon>
    </lineage>
</organism>
<evidence type="ECO:0000313" key="3">
    <source>
        <dbReference type="Proteomes" id="UP001164929"/>
    </source>
</evidence>
<keyword evidence="3" id="KW-1185">Reference proteome</keyword>
<dbReference type="AlphaFoldDB" id="A0AAD6QNR8"/>
<feature type="domain" description="DUF4371" evidence="1">
    <location>
        <begin position="1"/>
        <end position="59"/>
    </location>
</feature>
<name>A0AAD6QNR8_9ROSI</name>
<gene>
    <name evidence="2" type="ORF">NC653_016785</name>
</gene>
<dbReference type="Pfam" id="PF14291">
    <property type="entry name" value="DUF4371"/>
    <property type="match status" value="1"/>
</dbReference>
<comment type="caution">
    <text evidence="2">The sequence shown here is derived from an EMBL/GenBank/DDBJ whole genome shotgun (WGS) entry which is preliminary data.</text>
</comment>